<keyword evidence="5" id="KW-1185">Reference proteome</keyword>
<proteinExistence type="predicted"/>
<comment type="caution">
    <text evidence="3">The sequence shown here is derived from an EMBL/GenBank/DDBJ whole genome shotgun (WGS) entry which is preliminary data.</text>
</comment>
<reference evidence="2 5" key="1">
    <citation type="journal article" date="2018" name="Int. J. Syst. Evol. Microbiol.">
        <title>Draft Genome Sequence of Faecalimonas umbilicata JCM 30896T, an Acetate-Producing Bacterium Isolated from Human Feces.</title>
        <authorList>
            <person name="Sakamoto M."/>
            <person name="Ikeyama N."/>
            <person name="Yuki M."/>
            <person name="Ohkuma M."/>
        </authorList>
    </citation>
    <scope>NUCLEOTIDE SEQUENCE [LARGE SCALE GENOMIC DNA]</scope>
    <source>
        <strain evidence="2 5">EGH7</strain>
    </source>
</reference>
<dbReference type="InterPro" id="IPR020988">
    <property type="entry name" value="Pept_U32_collagenase"/>
</dbReference>
<dbReference type="GO" id="GO:0008233">
    <property type="term" value="F:peptidase activity"/>
    <property type="evidence" value="ECO:0007669"/>
    <property type="project" value="UniProtKB-KW"/>
</dbReference>
<evidence type="ECO:0000313" key="3">
    <source>
        <dbReference type="EMBL" id="TCS68329.1"/>
    </source>
</evidence>
<organism evidence="3 4">
    <name type="scientific">Faecalimonas umbilicata</name>
    <dbReference type="NCBI Taxonomy" id="1912855"/>
    <lineage>
        <taxon>Bacteria</taxon>
        <taxon>Bacillati</taxon>
        <taxon>Bacillota</taxon>
        <taxon>Clostridia</taxon>
        <taxon>Lachnospirales</taxon>
        <taxon>Lachnospiraceae</taxon>
        <taxon>Faecalimonas</taxon>
    </lineage>
</organism>
<dbReference type="RefSeq" id="WP_116442308.1">
    <property type="nucleotide sequence ID" value="NZ_AP031411.1"/>
</dbReference>
<keyword evidence="3" id="KW-0378">Hydrolase</keyword>
<dbReference type="PANTHER" id="PTHR30217">
    <property type="entry name" value="PEPTIDASE U32 FAMILY"/>
    <property type="match status" value="1"/>
</dbReference>
<sequence length="800" mass="91441">MKRIEILAPAGSYESLEAAVLAGADAVYVGGNKFGARAFANNFSEEQMLEAIDFVHLHDRKIYMTVNTLLKEKEIENELYQYIEPYYRQGLDAVIVQDLGVLSFLRQHFPNLPIHASTQMTVTNVLGAKFLEEQGVERVVTSRELQLEEVRAITEQTNLEVESFVHGALCYCYSGQCLYSSMIGGRSGNRGQCAQPCRLPYKVGKSGKESYVLSLKDICTLDYIPELCEAGIYSFKIEGRMKKPEYVAAVTAMYRKYADLYLTQGKKGFAVSRKDKEMLMDIYNRGGFHGGYYHTRNGREMISLSRPNHAGVEAVKVLKQQGKQVTAKALRPLEKGDVLEMPDKKETYTVGQAVAEGQKISFVTHKHQRISDGMSLYRTRNEKLLSQIKNDIFREKVQEKIKGNLILSPGKSAILQLQWKQIAVEVEGAVAEIPQNSPLDVARIEKQMKKTGNTPFQFEEIQVCVKEDVFLPMQQLNELRRKGLEALEAKIVSQYRRSGSEEVEKEKRGREAKILDTGRSLHLQPEAATAEMYAYAEQGCQLEPIAEASWISRVYIDCNMFPGILQSAKMNEAISFLHEKGKTVFLAMPHIFRDRTRKRYEKNYRQLEEQFDGVLVRNMESVQFLREHSYEKTIVADHHIYQFNHYAKEFWKKYVSELSAPLELNCHELSELGCEGMELLIYGYLPMMVSAQCVQKTTAGCAHQTGFLTMKDRCQKSFQVKNCCEECYNIIYNTAPVVLIDQKREIERLAPAALRLAFTLEDEQRTRQMLALYQEVFLNKAEIGELPFEFTRGHFKRGIK</sequence>
<keyword evidence="3" id="KW-0645">Protease</keyword>
<dbReference type="Proteomes" id="UP000294613">
    <property type="component" value="Unassembled WGS sequence"/>
</dbReference>
<evidence type="ECO:0000313" key="2">
    <source>
        <dbReference type="EMBL" id="GBU06363.1"/>
    </source>
</evidence>
<evidence type="ECO:0000259" key="1">
    <source>
        <dbReference type="Pfam" id="PF12392"/>
    </source>
</evidence>
<dbReference type="Pfam" id="PF01136">
    <property type="entry name" value="Peptidase_U32"/>
    <property type="match status" value="1"/>
</dbReference>
<dbReference type="EMBL" id="BHEO01000008">
    <property type="protein sequence ID" value="GBU06363.1"/>
    <property type="molecule type" value="Genomic_DNA"/>
</dbReference>
<dbReference type="Proteomes" id="UP000702954">
    <property type="component" value="Unassembled WGS sequence"/>
</dbReference>
<dbReference type="InterPro" id="IPR051454">
    <property type="entry name" value="RNA/ubiquinone_mod_enzymes"/>
</dbReference>
<name>A0A4V2UQ21_9FIRM</name>
<protein>
    <submittedName>
        <fullName evidence="2">Peptidase U32</fullName>
    </submittedName>
    <submittedName>
        <fullName evidence="3">Putative protease</fullName>
    </submittedName>
</protein>
<dbReference type="InterPro" id="IPR001539">
    <property type="entry name" value="Peptidase_U32"/>
</dbReference>
<dbReference type="Pfam" id="PF12392">
    <property type="entry name" value="DUF3656"/>
    <property type="match status" value="1"/>
</dbReference>
<gene>
    <name evidence="3" type="ORF">EDD74_10933</name>
    <name evidence="2" type="ORF">FAEUMB_29040</name>
</gene>
<dbReference type="AlphaFoldDB" id="A0A4V2UQ21"/>
<dbReference type="EMBL" id="SLZV01000009">
    <property type="protein sequence ID" value="TCS68329.1"/>
    <property type="molecule type" value="Genomic_DNA"/>
</dbReference>
<feature type="domain" description="Peptidase U32 collagenase" evidence="1">
    <location>
        <begin position="376"/>
        <end position="491"/>
    </location>
</feature>
<dbReference type="GeneID" id="97507232"/>
<accession>A0A4V2UQ21</accession>
<evidence type="ECO:0000313" key="4">
    <source>
        <dbReference type="Proteomes" id="UP000294613"/>
    </source>
</evidence>
<dbReference type="PANTHER" id="PTHR30217:SF10">
    <property type="entry name" value="23S RRNA 5-HYDROXYCYTIDINE C2501 SYNTHASE"/>
    <property type="match status" value="1"/>
</dbReference>
<dbReference type="GO" id="GO:0006508">
    <property type="term" value="P:proteolysis"/>
    <property type="evidence" value="ECO:0007669"/>
    <property type="project" value="UniProtKB-KW"/>
</dbReference>
<evidence type="ECO:0000313" key="5">
    <source>
        <dbReference type="Proteomes" id="UP000702954"/>
    </source>
</evidence>
<reference evidence="3 4" key="2">
    <citation type="submission" date="2019-03" db="EMBL/GenBank/DDBJ databases">
        <title>Genomic Encyclopedia of Type Strains, Phase IV (KMG-IV): sequencing the most valuable type-strain genomes for metagenomic binning, comparative biology and taxonomic classification.</title>
        <authorList>
            <person name="Goeker M."/>
        </authorList>
    </citation>
    <scope>NUCLEOTIDE SEQUENCE [LARGE SCALE GENOMIC DNA]</scope>
    <source>
        <strain evidence="3 4">DSM 103426</strain>
    </source>
</reference>